<keyword evidence="3" id="KW-0804">Transcription</keyword>
<dbReference type="AlphaFoldDB" id="A0AAP2GMQ0"/>
<proteinExistence type="predicted"/>
<dbReference type="InterPro" id="IPR036388">
    <property type="entry name" value="WH-like_DNA-bd_sf"/>
</dbReference>
<comment type="caution">
    <text evidence="5">The sequence shown here is derived from an EMBL/GenBank/DDBJ whole genome shotgun (WGS) entry which is preliminary data.</text>
</comment>
<reference evidence="5 6" key="1">
    <citation type="submission" date="2021-05" db="EMBL/GenBank/DDBJ databases">
        <title>A Polyphasic approach of four new species of the genus Ohtaekwangia: Ohtaekwangia histidinii sp. nov., Ohtaekwangia cretensis sp. nov., Ohtaekwangia indiensis sp. nov., Ohtaekwangia reichenbachii sp. nov. from diverse environment.</title>
        <authorList>
            <person name="Octaviana S."/>
        </authorList>
    </citation>
    <scope>NUCLEOTIDE SEQUENCE [LARGE SCALE GENOMIC DNA]</scope>
    <source>
        <strain evidence="5 6">PWU4</strain>
    </source>
</reference>
<evidence type="ECO:0000256" key="1">
    <source>
        <dbReference type="ARBA" id="ARBA00023015"/>
    </source>
</evidence>
<accession>A0AAP2GMQ0</accession>
<keyword evidence="1" id="KW-0805">Transcription regulation</keyword>
<dbReference type="InterPro" id="IPR002577">
    <property type="entry name" value="HTH_HxlR"/>
</dbReference>
<dbReference type="InterPro" id="IPR036390">
    <property type="entry name" value="WH_DNA-bd_sf"/>
</dbReference>
<evidence type="ECO:0000256" key="2">
    <source>
        <dbReference type="ARBA" id="ARBA00023125"/>
    </source>
</evidence>
<dbReference type="Pfam" id="PF01638">
    <property type="entry name" value="HxlR"/>
    <property type="match status" value="1"/>
</dbReference>
<dbReference type="Gene3D" id="1.10.10.10">
    <property type="entry name" value="Winged helix-like DNA-binding domain superfamily/Winged helix DNA-binding domain"/>
    <property type="match status" value="1"/>
</dbReference>
<dbReference type="EMBL" id="JAHESF010000003">
    <property type="protein sequence ID" value="MBT1696010.1"/>
    <property type="molecule type" value="Genomic_DNA"/>
</dbReference>
<evidence type="ECO:0000313" key="6">
    <source>
        <dbReference type="Proteomes" id="UP001319200"/>
    </source>
</evidence>
<dbReference type="GO" id="GO:0003677">
    <property type="term" value="F:DNA binding"/>
    <property type="evidence" value="ECO:0007669"/>
    <property type="project" value="UniProtKB-KW"/>
</dbReference>
<dbReference type="Proteomes" id="UP001319200">
    <property type="component" value="Unassembled WGS sequence"/>
</dbReference>
<evidence type="ECO:0000313" key="5">
    <source>
        <dbReference type="EMBL" id="MBT1696010.1"/>
    </source>
</evidence>
<protein>
    <submittedName>
        <fullName evidence="5">Helix-turn-helix transcriptional regulator</fullName>
    </submittedName>
</protein>
<organism evidence="5 6">
    <name type="scientific">Chryseosolibacter histidini</name>
    <dbReference type="NCBI Taxonomy" id="2782349"/>
    <lineage>
        <taxon>Bacteria</taxon>
        <taxon>Pseudomonadati</taxon>
        <taxon>Bacteroidota</taxon>
        <taxon>Cytophagia</taxon>
        <taxon>Cytophagales</taxon>
        <taxon>Chryseotaleaceae</taxon>
        <taxon>Chryseosolibacter</taxon>
    </lineage>
</organism>
<evidence type="ECO:0000256" key="3">
    <source>
        <dbReference type="ARBA" id="ARBA00023163"/>
    </source>
</evidence>
<evidence type="ECO:0000259" key="4">
    <source>
        <dbReference type="PROSITE" id="PS51118"/>
    </source>
</evidence>
<sequence>MAARKENSTYSRNEKNLVECDLTYAINKIGGRWKLQILSELESGKQRFGDLSKKFPFVTERMLTLQLRALEQDGLVKRTVYAEIPPRVEYALTEMAIELGPLLKQLSDWGSRHRHHILKVAAM</sequence>
<dbReference type="PROSITE" id="PS51118">
    <property type="entry name" value="HTH_HXLR"/>
    <property type="match status" value="1"/>
</dbReference>
<dbReference type="PANTHER" id="PTHR33204">
    <property type="entry name" value="TRANSCRIPTIONAL REGULATOR, MARR FAMILY"/>
    <property type="match status" value="1"/>
</dbReference>
<gene>
    <name evidence="5" type="ORF">KK083_03920</name>
</gene>
<dbReference type="PANTHER" id="PTHR33204:SF29">
    <property type="entry name" value="TRANSCRIPTIONAL REGULATOR"/>
    <property type="match status" value="1"/>
</dbReference>
<keyword evidence="2" id="KW-0238">DNA-binding</keyword>
<keyword evidence="6" id="KW-1185">Reference proteome</keyword>
<feature type="domain" description="HTH hxlR-type" evidence="4">
    <location>
        <begin position="20"/>
        <end position="118"/>
    </location>
</feature>
<dbReference type="RefSeq" id="WP_254160897.1">
    <property type="nucleotide sequence ID" value="NZ_JAHESF010000003.1"/>
</dbReference>
<name>A0AAP2GMQ0_9BACT</name>
<dbReference type="SUPFAM" id="SSF46785">
    <property type="entry name" value="Winged helix' DNA-binding domain"/>
    <property type="match status" value="1"/>
</dbReference>